<dbReference type="Pfam" id="PF08970">
    <property type="entry name" value="Sda"/>
    <property type="match status" value="1"/>
</dbReference>
<proteinExistence type="predicted"/>
<name>A0A850ES66_9BACL</name>
<organism evidence="1 2">
    <name type="scientific">Paenibacillus agri</name>
    <dbReference type="NCBI Taxonomy" id="2744309"/>
    <lineage>
        <taxon>Bacteria</taxon>
        <taxon>Bacillati</taxon>
        <taxon>Bacillota</taxon>
        <taxon>Bacilli</taxon>
        <taxon>Bacillales</taxon>
        <taxon>Paenibacillaceae</taxon>
        <taxon>Paenibacillus</taxon>
    </lineage>
</organism>
<gene>
    <name evidence="1" type="primary">sda</name>
    <name evidence="1" type="ORF">HPT30_19990</name>
</gene>
<evidence type="ECO:0000313" key="1">
    <source>
        <dbReference type="EMBL" id="NUU62630.1"/>
    </source>
</evidence>
<dbReference type="RefSeq" id="WP_175373081.1">
    <property type="nucleotide sequence ID" value="NZ_JABWCS010000215.1"/>
</dbReference>
<dbReference type="Proteomes" id="UP000564806">
    <property type="component" value="Unassembled WGS sequence"/>
</dbReference>
<keyword evidence="2" id="KW-1185">Reference proteome</keyword>
<dbReference type="InterPro" id="IPR036916">
    <property type="entry name" value="Sda_sf"/>
</dbReference>
<reference evidence="1" key="1">
    <citation type="submission" date="2020-06" db="EMBL/GenBank/DDBJ databases">
        <title>Paenibacillus sp. nov., isolated from soil.</title>
        <authorList>
            <person name="Seo Y.L."/>
        </authorList>
    </citation>
    <scope>NUCLEOTIDE SEQUENCE [LARGE SCALE GENOMIC DNA]</scope>
    <source>
        <strain evidence="1">JW14</strain>
    </source>
</reference>
<comment type="caution">
    <text evidence="1">The sequence shown here is derived from an EMBL/GenBank/DDBJ whole genome shotgun (WGS) entry which is preliminary data.</text>
</comment>
<accession>A0A850ES66</accession>
<dbReference type="InterPro" id="IPR015064">
    <property type="entry name" value="Sda"/>
</dbReference>
<sequence>MDYHFHPIPRPSSLEMLSDEQLVDIYELAIEAKASPEFIDIIENILSRRNLLYTCKHKS</sequence>
<evidence type="ECO:0000313" key="2">
    <source>
        <dbReference type="Proteomes" id="UP000564806"/>
    </source>
</evidence>
<dbReference type="Gene3D" id="1.10.287.1100">
    <property type="entry name" value="Sporulation inhibitor A"/>
    <property type="match status" value="1"/>
</dbReference>
<dbReference type="AlphaFoldDB" id="A0A850ES66"/>
<dbReference type="EMBL" id="JABWCS010000215">
    <property type="protein sequence ID" value="NUU62630.1"/>
    <property type="molecule type" value="Genomic_DNA"/>
</dbReference>
<protein>
    <submittedName>
        <fullName evidence="1">Sporulation histidine kinase inhibitor Sda</fullName>
    </submittedName>
</protein>
<dbReference type="SUPFAM" id="SSF100985">
    <property type="entry name" value="Sporulation inhibitor Sda"/>
    <property type="match status" value="1"/>
</dbReference>